<sequence length="70" mass="7391">MEIQVAIKELISMMNDSNKPNEVRAAAAEGLGYVGGSEARSTLAKMMTDSNKPNVVRAAAAKALGRATQR</sequence>
<evidence type="ECO:0008006" key="2">
    <source>
        <dbReference type="Google" id="ProtNLM"/>
    </source>
</evidence>
<dbReference type="InterPro" id="IPR011989">
    <property type="entry name" value="ARM-like"/>
</dbReference>
<name>A0A5E6QUS3_PSEFL</name>
<dbReference type="SUPFAM" id="SSF48371">
    <property type="entry name" value="ARM repeat"/>
    <property type="match status" value="1"/>
</dbReference>
<dbReference type="AlphaFoldDB" id="A0A5E6QUS3"/>
<dbReference type="InterPro" id="IPR016024">
    <property type="entry name" value="ARM-type_fold"/>
</dbReference>
<dbReference type="Gene3D" id="1.25.10.10">
    <property type="entry name" value="Leucine-rich Repeat Variant"/>
    <property type="match status" value="1"/>
</dbReference>
<dbReference type="EMBL" id="LR700641">
    <property type="protein sequence ID" value="VVM12954.1"/>
    <property type="molecule type" value="Genomic_DNA"/>
</dbReference>
<gene>
    <name evidence="1" type="ORF">PS683_01247</name>
</gene>
<proteinExistence type="predicted"/>
<organism evidence="1">
    <name type="scientific">Pseudomonas fluorescens</name>
    <dbReference type="NCBI Taxonomy" id="294"/>
    <lineage>
        <taxon>Bacteria</taxon>
        <taxon>Pseudomonadati</taxon>
        <taxon>Pseudomonadota</taxon>
        <taxon>Gammaproteobacteria</taxon>
        <taxon>Pseudomonadales</taxon>
        <taxon>Pseudomonadaceae</taxon>
        <taxon>Pseudomonas</taxon>
    </lineage>
</organism>
<reference evidence="1" key="1">
    <citation type="submission" date="2019-09" db="EMBL/GenBank/DDBJ databases">
        <authorList>
            <person name="Chandra G."/>
            <person name="Truman W A."/>
        </authorList>
    </citation>
    <scope>NUCLEOTIDE SEQUENCE</scope>
    <source>
        <strain evidence="1">PS683</strain>
    </source>
</reference>
<accession>A0A5E6QUS3</accession>
<dbReference type="Pfam" id="PF13646">
    <property type="entry name" value="HEAT_2"/>
    <property type="match status" value="1"/>
</dbReference>
<protein>
    <recommendedName>
        <fullName evidence="2">HEAT repeat domain-containing protein</fullName>
    </recommendedName>
</protein>
<evidence type="ECO:0000313" key="1">
    <source>
        <dbReference type="EMBL" id="VVM12954.1"/>
    </source>
</evidence>